<feature type="transmembrane region" description="Helical" evidence="6">
    <location>
        <begin position="104"/>
        <end position="127"/>
    </location>
</feature>
<evidence type="ECO:0000313" key="8">
    <source>
        <dbReference type="EMBL" id="EFQ32405.1"/>
    </source>
</evidence>
<dbReference type="VEuPathDB" id="FungiDB:GLRG_07675"/>
<evidence type="ECO:0000256" key="4">
    <source>
        <dbReference type="ARBA" id="ARBA00023136"/>
    </source>
</evidence>
<evidence type="ECO:0000259" key="7">
    <source>
        <dbReference type="Pfam" id="PF20684"/>
    </source>
</evidence>
<dbReference type="AlphaFoldDB" id="E3QNP8"/>
<keyword evidence="2 6" id="KW-0812">Transmembrane</keyword>
<evidence type="ECO:0000313" key="9">
    <source>
        <dbReference type="Proteomes" id="UP000008782"/>
    </source>
</evidence>
<dbReference type="Pfam" id="PF20684">
    <property type="entry name" value="Fung_rhodopsin"/>
    <property type="match status" value="1"/>
</dbReference>
<evidence type="ECO:0000256" key="6">
    <source>
        <dbReference type="SAM" id="Phobius"/>
    </source>
</evidence>
<dbReference type="STRING" id="645133.E3QNP8"/>
<dbReference type="RefSeq" id="XP_008096425.1">
    <property type="nucleotide sequence ID" value="XM_008098234.1"/>
</dbReference>
<dbReference type="GO" id="GO:0016020">
    <property type="term" value="C:membrane"/>
    <property type="evidence" value="ECO:0007669"/>
    <property type="project" value="UniProtKB-SubCell"/>
</dbReference>
<keyword evidence="9" id="KW-1185">Reference proteome</keyword>
<evidence type="ECO:0000256" key="3">
    <source>
        <dbReference type="ARBA" id="ARBA00022989"/>
    </source>
</evidence>
<dbReference type="PANTHER" id="PTHR33048:SF42">
    <property type="entry name" value="INTEGRAL MEMBRANE PROTEIN"/>
    <property type="match status" value="1"/>
</dbReference>
<organism evidence="9">
    <name type="scientific">Colletotrichum graminicola (strain M1.001 / M2 / FGSC 10212)</name>
    <name type="common">Maize anthracnose fungus</name>
    <name type="synonym">Glomerella graminicola</name>
    <dbReference type="NCBI Taxonomy" id="645133"/>
    <lineage>
        <taxon>Eukaryota</taxon>
        <taxon>Fungi</taxon>
        <taxon>Dikarya</taxon>
        <taxon>Ascomycota</taxon>
        <taxon>Pezizomycotina</taxon>
        <taxon>Sordariomycetes</taxon>
        <taxon>Hypocreomycetidae</taxon>
        <taxon>Glomerellales</taxon>
        <taxon>Glomerellaceae</taxon>
        <taxon>Colletotrichum</taxon>
        <taxon>Colletotrichum graminicola species complex</taxon>
    </lineage>
</organism>
<protein>
    <recommendedName>
        <fullName evidence="7">Rhodopsin domain-containing protein</fullName>
    </recommendedName>
</protein>
<sequence>MSINLGFGRHYYDTKPQSNLLTIALYTSVGASICCFASTGSKVGFGVTLLRLPSGWYKAFVWFAVVTLTAVMLPSATMTWLECHPMQKDFNSQMEGTCWDKSVTLNYGIFNVAWCAFTNFILALIPWNLI</sequence>
<dbReference type="EMBL" id="GG697362">
    <property type="protein sequence ID" value="EFQ32405.1"/>
    <property type="molecule type" value="Genomic_DNA"/>
</dbReference>
<reference evidence="9" key="1">
    <citation type="journal article" date="2012" name="Nat. Genet.">
        <title>Lifestyle transitions in plant pathogenic Colletotrichum fungi deciphered by genome and transcriptome analyses.</title>
        <authorList>
            <person name="O'Connell R.J."/>
            <person name="Thon M.R."/>
            <person name="Hacquard S."/>
            <person name="Amyotte S.G."/>
            <person name="Kleemann J."/>
            <person name="Torres M.F."/>
            <person name="Damm U."/>
            <person name="Buiate E.A."/>
            <person name="Epstein L."/>
            <person name="Alkan N."/>
            <person name="Altmueller J."/>
            <person name="Alvarado-Balderrama L."/>
            <person name="Bauser C.A."/>
            <person name="Becker C."/>
            <person name="Birren B.W."/>
            <person name="Chen Z."/>
            <person name="Choi J."/>
            <person name="Crouch J.A."/>
            <person name="Duvick J.P."/>
            <person name="Farman M.A."/>
            <person name="Gan P."/>
            <person name="Heiman D."/>
            <person name="Henrissat B."/>
            <person name="Howard R.J."/>
            <person name="Kabbage M."/>
            <person name="Koch C."/>
            <person name="Kracher B."/>
            <person name="Kubo Y."/>
            <person name="Law A.D."/>
            <person name="Lebrun M.-H."/>
            <person name="Lee Y.-H."/>
            <person name="Miyara I."/>
            <person name="Moore N."/>
            <person name="Neumann U."/>
            <person name="Nordstroem K."/>
            <person name="Panaccione D.G."/>
            <person name="Panstruga R."/>
            <person name="Place M."/>
            <person name="Proctor R.H."/>
            <person name="Prusky D."/>
            <person name="Rech G."/>
            <person name="Reinhardt R."/>
            <person name="Rollins J.A."/>
            <person name="Rounsley S."/>
            <person name="Schardl C.L."/>
            <person name="Schwartz D.C."/>
            <person name="Shenoy N."/>
            <person name="Shirasu K."/>
            <person name="Sikhakolli U.R."/>
            <person name="Stueber K."/>
            <person name="Sukno S.A."/>
            <person name="Sweigard J.A."/>
            <person name="Takano Y."/>
            <person name="Takahara H."/>
            <person name="Trail F."/>
            <person name="van der Does H.C."/>
            <person name="Voll L.M."/>
            <person name="Will I."/>
            <person name="Young S."/>
            <person name="Zeng Q."/>
            <person name="Zhang J."/>
            <person name="Zhou S."/>
            <person name="Dickman M.B."/>
            <person name="Schulze-Lefert P."/>
            <person name="Ver Loren van Themaat E."/>
            <person name="Ma L.-J."/>
            <person name="Vaillancourt L.J."/>
        </authorList>
    </citation>
    <scope>NUCLEOTIDE SEQUENCE [LARGE SCALE GENOMIC DNA]</scope>
    <source>
        <strain evidence="9">M1.001 / M2 / FGSC 10212</strain>
    </source>
</reference>
<evidence type="ECO:0000256" key="2">
    <source>
        <dbReference type="ARBA" id="ARBA00022692"/>
    </source>
</evidence>
<dbReference type="InterPro" id="IPR049326">
    <property type="entry name" value="Rhodopsin_dom_fungi"/>
</dbReference>
<dbReference type="HOGENOM" id="CLU_028200_24_0_1"/>
<dbReference type="OrthoDB" id="5417887at2759"/>
<feature type="transmembrane region" description="Helical" evidence="6">
    <location>
        <begin position="20"/>
        <end position="39"/>
    </location>
</feature>
<feature type="domain" description="Rhodopsin" evidence="7">
    <location>
        <begin position="3"/>
        <end position="128"/>
    </location>
</feature>
<name>E3QNP8_COLGM</name>
<keyword evidence="3 6" id="KW-1133">Transmembrane helix</keyword>
<gene>
    <name evidence="8" type="ORF">GLRG_07675</name>
</gene>
<evidence type="ECO:0000256" key="1">
    <source>
        <dbReference type="ARBA" id="ARBA00004141"/>
    </source>
</evidence>
<dbReference type="PANTHER" id="PTHR33048">
    <property type="entry name" value="PTH11-LIKE INTEGRAL MEMBRANE PROTEIN (AFU_ORTHOLOGUE AFUA_5G11245)"/>
    <property type="match status" value="1"/>
</dbReference>
<proteinExistence type="inferred from homology"/>
<dbReference type="eggNOG" id="ENOG502SHZD">
    <property type="taxonomic scope" value="Eukaryota"/>
</dbReference>
<keyword evidence="4 6" id="KW-0472">Membrane</keyword>
<comment type="similarity">
    <text evidence="5">Belongs to the SAT4 family.</text>
</comment>
<evidence type="ECO:0000256" key="5">
    <source>
        <dbReference type="ARBA" id="ARBA00038359"/>
    </source>
</evidence>
<dbReference type="GeneID" id="24413040"/>
<accession>E3QNP8</accession>
<dbReference type="InterPro" id="IPR052337">
    <property type="entry name" value="SAT4-like"/>
</dbReference>
<comment type="subcellular location">
    <subcellularLocation>
        <location evidence="1">Membrane</location>
        <topology evidence="1">Multi-pass membrane protein</topology>
    </subcellularLocation>
</comment>
<dbReference type="Proteomes" id="UP000008782">
    <property type="component" value="Unassembled WGS sequence"/>
</dbReference>
<feature type="transmembrane region" description="Helical" evidence="6">
    <location>
        <begin position="59"/>
        <end position="83"/>
    </location>
</feature>